<organism evidence="1 2">
    <name type="scientific">Salimicrobium halophilum</name>
    <dbReference type="NCBI Taxonomy" id="86666"/>
    <lineage>
        <taxon>Bacteria</taxon>
        <taxon>Bacillati</taxon>
        <taxon>Bacillota</taxon>
        <taxon>Bacilli</taxon>
        <taxon>Bacillales</taxon>
        <taxon>Bacillaceae</taxon>
        <taxon>Salimicrobium</taxon>
    </lineage>
</organism>
<dbReference type="Proteomes" id="UP000199225">
    <property type="component" value="Unassembled WGS sequence"/>
</dbReference>
<dbReference type="STRING" id="86666.SAMN04490247_3156"/>
<gene>
    <name evidence="1" type="ORF">SAMN04490247_3156</name>
</gene>
<dbReference type="RefSeq" id="WP_093194803.1">
    <property type="nucleotide sequence ID" value="NZ_FNEV01000015.1"/>
</dbReference>
<proteinExistence type="predicted"/>
<keyword evidence="2" id="KW-1185">Reference proteome</keyword>
<dbReference type="EMBL" id="FNEV01000015">
    <property type="protein sequence ID" value="SDJ76682.1"/>
    <property type="molecule type" value="Genomic_DNA"/>
</dbReference>
<accession>A0A1G8WEG8</accession>
<sequence>MNKGICGVCLEMKDDLIEVEGYITCRECGDEYRTFRNHIENIMSNVADEDDEALQKNWAALIEQFLKQRRKQD</sequence>
<evidence type="ECO:0000313" key="1">
    <source>
        <dbReference type="EMBL" id="SDJ76682.1"/>
    </source>
</evidence>
<name>A0A1G8WEG8_9BACI</name>
<protein>
    <submittedName>
        <fullName evidence="1">Uncharacterized protein</fullName>
    </submittedName>
</protein>
<dbReference type="AlphaFoldDB" id="A0A1G8WEG8"/>
<evidence type="ECO:0000313" key="2">
    <source>
        <dbReference type="Proteomes" id="UP000199225"/>
    </source>
</evidence>
<reference evidence="2" key="1">
    <citation type="submission" date="2016-10" db="EMBL/GenBank/DDBJ databases">
        <authorList>
            <person name="Varghese N."/>
            <person name="Submissions S."/>
        </authorList>
    </citation>
    <scope>NUCLEOTIDE SEQUENCE [LARGE SCALE GENOMIC DNA]</scope>
    <source>
        <strain evidence="2">DSM 4771</strain>
    </source>
</reference>